<proteinExistence type="predicted"/>
<dbReference type="EMBL" id="FOZG01000002">
    <property type="protein sequence ID" value="SFR96326.1"/>
    <property type="molecule type" value="Genomic_DNA"/>
</dbReference>
<keyword evidence="1" id="KW-0812">Transmembrane</keyword>
<keyword evidence="4" id="KW-1185">Reference proteome</keyword>
<sequence>MTATNPGLVARSDTFLGVCETLGEDLRVPANLLRIAFGVALALTPVAALVGYVLLAGVIALTRFVWPASVRESVVAAPLSGANDDLAVPLAEAA</sequence>
<reference evidence="3 4" key="1">
    <citation type="submission" date="2016-10" db="EMBL/GenBank/DDBJ databases">
        <authorList>
            <person name="de Groot N.N."/>
        </authorList>
    </citation>
    <scope>NUCLEOTIDE SEQUENCE [LARGE SCALE GENOMIC DNA]</scope>
    <source>
        <strain evidence="3 4">S5-249</strain>
    </source>
</reference>
<organism evidence="3 4">
    <name type="scientific">Sphingomonas jatrophae</name>
    <dbReference type="NCBI Taxonomy" id="1166337"/>
    <lineage>
        <taxon>Bacteria</taxon>
        <taxon>Pseudomonadati</taxon>
        <taxon>Pseudomonadota</taxon>
        <taxon>Alphaproteobacteria</taxon>
        <taxon>Sphingomonadales</taxon>
        <taxon>Sphingomonadaceae</taxon>
        <taxon>Sphingomonas</taxon>
    </lineage>
</organism>
<evidence type="ECO:0000259" key="2">
    <source>
        <dbReference type="Pfam" id="PF04024"/>
    </source>
</evidence>
<dbReference type="Pfam" id="PF04024">
    <property type="entry name" value="PspC"/>
    <property type="match status" value="1"/>
</dbReference>
<dbReference type="RefSeq" id="WP_093314133.1">
    <property type="nucleotide sequence ID" value="NZ_FOZG01000002.1"/>
</dbReference>
<dbReference type="AlphaFoldDB" id="A0A1I6KYL7"/>
<dbReference type="OrthoDB" id="7581438at2"/>
<feature type="transmembrane region" description="Helical" evidence="1">
    <location>
        <begin position="35"/>
        <end position="61"/>
    </location>
</feature>
<evidence type="ECO:0000313" key="3">
    <source>
        <dbReference type="EMBL" id="SFR96326.1"/>
    </source>
</evidence>
<keyword evidence="1" id="KW-1133">Transmembrane helix</keyword>
<evidence type="ECO:0000256" key="1">
    <source>
        <dbReference type="SAM" id="Phobius"/>
    </source>
</evidence>
<dbReference type="InterPro" id="IPR007168">
    <property type="entry name" value="Phageshock_PspC_N"/>
</dbReference>
<evidence type="ECO:0000313" key="4">
    <source>
        <dbReference type="Proteomes" id="UP000198824"/>
    </source>
</evidence>
<protein>
    <recommendedName>
        <fullName evidence="2">Phage shock protein PspC N-terminal domain-containing protein</fullName>
    </recommendedName>
</protein>
<dbReference type="Proteomes" id="UP000198824">
    <property type="component" value="Unassembled WGS sequence"/>
</dbReference>
<feature type="domain" description="Phage shock protein PspC N-terminal" evidence="2">
    <location>
        <begin position="14"/>
        <end position="59"/>
    </location>
</feature>
<accession>A0A1I6KYL7</accession>
<keyword evidence="1" id="KW-0472">Membrane</keyword>
<name>A0A1I6KYL7_9SPHN</name>
<gene>
    <name evidence="3" type="ORF">SAMN05192580_1979</name>
</gene>